<dbReference type="GO" id="GO:0017061">
    <property type="term" value="F:S-methyl-5-thioadenosine phosphorylase activity"/>
    <property type="evidence" value="ECO:0007669"/>
    <property type="project" value="UniProtKB-EC"/>
</dbReference>
<evidence type="ECO:0000256" key="4">
    <source>
        <dbReference type="ARBA" id="ARBA00022723"/>
    </source>
</evidence>
<evidence type="ECO:0000256" key="7">
    <source>
        <dbReference type="ARBA" id="ARBA00047989"/>
    </source>
</evidence>
<reference evidence="11 12" key="1">
    <citation type="submission" date="2017-05" db="EMBL/GenBank/DDBJ databases">
        <title>Complete and WGS of Bordetella genogroups.</title>
        <authorList>
            <person name="Spilker T."/>
            <person name="LiPuma J."/>
        </authorList>
    </citation>
    <scope>NUCLEOTIDE SEQUENCE [LARGE SCALE GENOMIC DNA]</scope>
    <source>
        <strain evidence="11 12">AU17610</strain>
    </source>
</reference>
<evidence type="ECO:0000256" key="3">
    <source>
        <dbReference type="ARBA" id="ARBA00022679"/>
    </source>
</evidence>
<keyword evidence="6" id="KW-0862">Zinc</keyword>
<dbReference type="GO" id="GO:0005507">
    <property type="term" value="F:copper ion binding"/>
    <property type="evidence" value="ECO:0007669"/>
    <property type="project" value="TreeGrafter"/>
</dbReference>
<name>A0A261SPN2_9BORD</name>
<evidence type="ECO:0000313" key="11">
    <source>
        <dbReference type="EMBL" id="OZI39358.1"/>
    </source>
</evidence>
<proteinExistence type="inferred from homology"/>
<evidence type="ECO:0000313" key="12">
    <source>
        <dbReference type="Proteomes" id="UP000217005"/>
    </source>
</evidence>
<dbReference type="EMBL" id="NEVL01000002">
    <property type="protein sequence ID" value="OZI39358.1"/>
    <property type="molecule type" value="Genomic_DNA"/>
</dbReference>
<evidence type="ECO:0000256" key="9">
    <source>
        <dbReference type="ARBA" id="ARBA00049893"/>
    </source>
</evidence>
<comment type="catalytic activity">
    <reaction evidence="9">
        <text>S-methyl-5'-thioadenosine + phosphate = 5-(methylsulfanyl)-alpha-D-ribose 1-phosphate + adenine</text>
        <dbReference type="Rhea" id="RHEA:11852"/>
        <dbReference type="ChEBI" id="CHEBI:16708"/>
        <dbReference type="ChEBI" id="CHEBI:17509"/>
        <dbReference type="ChEBI" id="CHEBI:43474"/>
        <dbReference type="ChEBI" id="CHEBI:58533"/>
        <dbReference type="EC" id="2.4.2.28"/>
    </reaction>
    <physiologicalReaction direction="left-to-right" evidence="9">
        <dbReference type="Rhea" id="RHEA:11853"/>
    </physiologicalReaction>
</comment>
<protein>
    <recommendedName>
        <fullName evidence="10">Purine nucleoside phosphorylase</fullName>
    </recommendedName>
</protein>
<comment type="catalytic activity">
    <reaction evidence="7">
        <text>adenosine + H2O + H(+) = inosine + NH4(+)</text>
        <dbReference type="Rhea" id="RHEA:24408"/>
        <dbReference type="ChEBI" id="CHEBI:15377"/>
        <dbReference type="ChEBI" id="CHEBI:15378"/>
        <dbReference type="ChEBI" id="CHEBI:16335"/>
        <dbReference type="ChEBI" id="CHEBI:17596"/>
        <dbReference type="ChEBI" id="CHEBI:28938"/>
        <dbReference type="EC" id="3.5.4.4"/>
    </reaction>
    <physiologicalReaction direction="left-to-right" evidence="7">
        <dbReference type="Rhea" id="RHEA:24409"/>
    </physiologicalReaction>
</comment>
<dbReference type="PANTHER" id="PTHR30616:SF2">
    <property type="entry name" value="PURINE NUCLEOSIDE PHOSPHORYLASE LACC1"/>
    <property type="match status" value="1"/>
</dbReference>
<evidence type="ECO:0000256" key="6">
    <source>
        <dbReference type="ARBA" id="ARBA00022833"/>
    </source>
</evidence>
<dbReference type="PANTHER" id="PTHR30616">
    <property type="entry name" value="UNCHARACTERIZED PROTEIN YFIH"/>
    <property type="match status" value="1"/>
</dbReference>
<dbReference type="Proteomes" id="UP000217005">
    <property type="component" value="Unassembled WGS sequence"/>
</dbReference>
<sequence>MERIEAGLPVVAGADWHGVRYFCTTRAGGVGQGPHASLNLGIRADDDPAAVAENRRRVRAAVAGEPRWLRQVHGADVHDADLPAPAGEIAADASVTTTPGQVLAVMVADCLPVVIADAAGTVLGAAHAGWRGLAGGVLENTLAAMAAKAPAATGLRAWVGPGIGAAHFEVGGDVLEAFAADGEDARACFVPRAGVPGKWLADLPALARLRLQRAGVAQVELSGLCTVSDASRFFSYRRDRVTGRMALLAWLQPA</sequence>
<dbReference type="CDD" id="cd16833">
    <property type="entry name" value="YfiH"/>
    <property type="match status" value="1"/>
</dbReference>
<comment type="catalytic activity">
    <reaction evidence="8">
        <text>adenosine + phosphate = alpha-D-ribose 1-phosphate + adenine</text>
        <dbReference type="Rhea" id="RHEA:27642"/>
        <dbReference type="ChEBI" id="CHEBI:16335"/>
        <dbReference type="ChEBI" id="CHEBI:16708"/>
        <dbReference type="ChEBI" id="CHEBI:43474"/>
        <dbReference type="ChEBI" id="CHEBI:57720"/>
        <dbReference type="EC" id="2.4.2.1"/>
    </reaction>
    <physiologicalReaction direction="left-to-right" evidence="8">
        <dbReference type="Rhea" id="RHEA:27643"/>
    </physiologicalReaction>
</comment>
<keyword evidence="4" id="KW-0479">Metal-binding</keyword>
<comment type="similarity">
    <text evidence="2 10">Belongs to the purine nucleoside phosphorylase YfiH/LACC1 family.</text>
</comment>
<dbReference type="SUPFAM" id="SSF64438">
    <property type="entry name" value="CNF1/YfiH-like putative cysteine hydrolases"/>
    <property type="match status" value="1"/>
</dbReference>
<dbReference type="InterPro" id="IPR011324">
    <property type="entry name" value="Cytotoxic_necrot_fac-like_cat"/>
</dbReference>
<dbReference type="InterPro" id="IPR038371">
    <property type="entry name" value="Cu_polyphenol_OxRdtase_sf"/>
</dbReference>
<dbReference type="Pfam" id="PF02578">
    <property type="entry name" value="Cu-oxidase_4"/>
    <property type="match status" value="1"/>
</dbReference>
<comment type="caution">
    <text evidence="11">The sequence shown here is derived from an EMBL/GenBank/DDBJ whole genome shotgun (WGS) entry which is preliminary data.</text>
</comment>
<dbReference type="InterPro" id="IPR003730">
    <property type="entry name" value="Cu_polyphenol_OxRdtase"/>
</dbReference>
<dbReference type="OrthoDB" id="4279at2"/>
<dbReference type="NCBIfam" id="TIGR00726">
    <property type="entry name" value="peptidoglycan editing factor PgeF"/>
    <property type="match status" value="1"/>
</dbReference>
<dbReference type="GO" id="GO:0016787">
    <property type="term" value="F:hydrolase activity"/>
    <property type="evidence" value="ECO:0007669"/>
    <property type="project" value="UniProtKB-KW"/>
</dbReference>
<organism evidence="11 12">
    <name type="scientific">Bordetella genomosp. 1</name>
    <dbReference type="NCBI Taxonomy" id="1395607"/>
    <lineage>
        <taxon>Bacteria</taxon>
        <taxon>Pseudomonadati</taxon>
        <taxon>Pseudomonadota</taxon>
        <taxon>Betaproteobacteria</taxon>
        <taxon>Burkholderiales</taxon>
        <taxon>Alcaligenaceae</taxon>
        <taxon>Bordetella</taxon>
    </lineage>
</organism>
<gene>
    <name evidence="11" type="ORF">CEG14_07515</name>
</gene>
<evidence type="ECO:0000256" key="10">
    <source>
        <dbReference type="RuleBase" id="RU361274"/>
    </source>
</evidence>
<comment type="catalytic activity">
    <reaction evidence="1">
        <text>inosine + phosphate = alpha-D-ribose 1-phosphate + hypoxanthine</text>
        <dbReference type="Rhea" id="RHEA:27646"/>
        <dbReference type="ChEBI" id="CHEBI:17368"/>
        <dbReference type="ChEBI" id="CHEBI:17596"/>
        <dbReference type="ChEBI" id="CHEBI:43474"/>
        <dbReference type="ChEBI" id="CHEBI:57720"/>
        <dbReference type="EC" id="2.4.2.1"/>
    </reaction>
    <physiologicalReaction direction="left-to-right" evidence="1">
        <dbReference type="Rhea" id="RHEA:27647"/>
    </physiologicalReaction>
</comment>
<evidence type="ECO:0000256" key="5">
    <source>
        <dbReference type="ARBA" id="ARBA00022801"/>
    </source>
</evidence>
<dbReference type="AlphaFoldDB" id="A0A261SPN2"/>
<evidence type="ECO:0000256" key="1">
    <source>
        <dbReference type="ARBA" id="ARBA00000553"/>
    </source>
</evidence>
<dbReference type="RefSeq" id="WP_094825727.1">
    <property type="nucleotide sequence ID" value="NZ_NEVL01000002.1"/>
</dbReference>
<evidence type="ECO:0000256" key="2">
    <source>
        <dbReference type="ARBA" id="ARBA00007353"/>
    </source>
</evidence>
<keyword evidence="5" id="KW-0378">Hydrolase</keyword>
<evidence type="ECO:0000256" key="8">
    <source>
        <dbReference type="ARBA" id="ARBA00048968"/>
    </source>
</evidence>
<keyword evidence="3" id="KW-0808">Transferase</keyword>
<dbReference type="Gene3D" id="3.60.140.10">
    <property type="entry name" value="CNF1/YfiH-like putative cysteine hydrolases"/>
    <property type="match status" value="1"/>
</dbReference>
<accession>A0A261SPN2</accession>